<name>A0A1G2U283_9BACT</name>
<sequence>MDSEKIPDSLVGDDENFVRRMGVEMAIAKLELGDKFEERAGDWVHVSSRPIKAIFDRRASEEPDFLRRCTFDTDSVAKEISEELKQSES</sequence>
<reference evidence="1 2" key="1">
    <citation type="journal article" date="2016" name="Nat. Commun.">
        <title>Thousands of microbial genomes shed light on interconnected biogeochemical processes in an aquifer system.</title>
        <authorList>
            <person name="Anantharaman K."/>
            <person name="Brown C.T."/>
            <person name="Hug L.A."/>
            <person name="Sharon I."/>
            <person name="Castelle C.J."/>
            <person name="Probst A.J."/>
            <person name="Thomas B.C."/>
            <person name="Singh A."/>
            <person name="Wilkins M.J."/>
            <person name="Karaoz U."/>
            <person name="Brodie E.L."/>
            <person name="Williams K.H."/>
            <person name="Hubbard S.S."/>
            <person name="Banfield J.F."/>
        </authorList>
    </citation>
    <scope>NUCLEOTIDE SEQUENCE [LARGE SCALE GENOMIC DNA]</scope>
</reference>
<accession>A0A1G2U283</accession>
<organism evidence="1 2">
    <name type="scientific">Candidatus Zambryskibacteria bacterium RIFCSPLOWO2_01_FULL_43_17</name>
    <dbReference type="NCBI Taxonomy" id="1802760"/>
    <lineage>
        <taxon>Bacteria</taxon>
        <taxon>Candidatus Zambryskiibacteriota</taxon>
    </lineage>
</organism>
<evidence type="ECO:0000313" key="2">
    <source>
        <dbReference type="Proteomes" id="UP000179283"/>
    </source>
</evidence>
<protein>
    <submittedName>
        <fullName evidence="1">Uncharacterized protein</fullName>
    </submittedName>
</protein>
<dbReference type="AlphaFoldDB" id="A0A1G2U283"/>
<proteinExistence type="predicted"/>
<evidence type="ECO:0000313" key="1">
    <source>
        <dbReference type="EMBL" id="OHB03010.1"/>
    </source>
</evidence>
<comment type="caution">
    <text evidence="1">The sequence shown here is derived from an EMBL/GenBank/DDBJ whole genome shotgun (WGS) entry which is preliminary data.</text>
</comment>
<dbReference type="EMBL" id="MHWD01000027">
    <property type="protein sequence ID" value="OHB03010.1"/>
    <property type="molecule type" value="Genomic_DNA"/>
</dbReference>
<gene>
    <name evidence="1" type="ORF">A2920_02980</name>
</gene>
<dbReference type="Proteomes" id="UP000179283">
    <property type="component" value="Unassembled WGS sequence"/>
</dbReference>